<evidence type="ECO:0000256" key="3">
    <source>
        <dbReference type="SAM" id="MobiDB-lite"/>
    </source>
</evidence>
<dbReference type="GO" id="GO:0005524">
    <property type="term" value="F:ATP binding"/>
    <property type="evidence" value="ECO:0007669"/>
    <property type="project" value="UniProtKB-KW"/>
</dbReference>
<dbReference type="PANTHER" id="PTHR43790">
    <property type="entry name" value="CARBOHYDRATE TRANSPORT ATP-BINDING PROTEIN MG119-RELATED"/>
    <property type="match status" value="1"/>
</dbReference>
<evidence type="ECO:0000313" key="6">
    <source>
        <dbReference type="Proteomes" id="UP000061432"/>
    </source>
</evidence>
<dbReference type="AlphaFoldDB" id="A0A1Y0Z8X2"/>
<protein>
    <submittedName>
        <fullName evidence="5">ABC-type sugar transport system</fullName>
    </submittedName>
</protein>
<feature type="region of interest" description="Disordered" evidence="3">
    <location>
        <begin position="1"/>
        <end position="167"/>
    </location>
</feature>
<dbReference type="SUPFAM" id="SSF52540">
    <property type="entry name" value="P-loop containing nucleoside triphosphate hydrolases"/>
    <property type="match status" value="1"/>
</dbReference>
<gene>
    <name evidence="5" type="primary">mglA</name>
    <name evidence="5" type="ORF">Maq22A_c28610</name>
</gene>
<dbReference type="InterPro" id="IPR027417">
    <property type="entry name" value="P-loop_NTPase"/>
</dbReference>
<dbReference type="PANTHER" id="PTHR43790:SF8">
    <property type="entry name" value="SUGAR ABC TRANSPORTER ATP-BINDING PROTEIN"/>
    <property type="match status" value="1"/>
</dbReference>
<evidence type="ECO:0000313" key="5">
    <source>
        <dbReference type="EMBL" id="BAR47228.1"/>
    </source>
</evidence>
<feature type="domain" description="ABC transporter" evidence="4">
    <location>
        <begin position="202"/>
        <end position="437"/>
    </location>
</feature>
<sequence length="463" mass="51119">MGERPDLALRQADRRRRRRQRRHRGRGDRGVPGRRRRPRPADHRQRRDHRGPAARHRGRPVQHHLEAERGRGRGRRAGGDPAPLGRDAEGRRQAVRHADPAVRPDAGDRRQPEGRDHRQGGRRQADRHRREPLRRALRRGLPQARHHALTRRRGPRRRPPPANPVTEVRRAMMQSAKTQTAKRQTVETQTASDPVRPGELLLSLRGVCKQFGAVSALTGIDLDIHAGEVVALVGDNGAGKSTLVKILSGVHRPTGGTLSFRGREVSLGGPGDALELGIATVFQDLALCENLDVVANIYLGQERNPWRLDEVAMELRAWTLLNELSARIPSVREAVASLSGGQRQTVAIARALLLDPKIILLDEPTAALGVAQTAEVLNLIERVRERGLGVVMISHNMEDVRAVADRIAVLRLGRNNGIFYPDASNQELVGAITGASDNVVTRRAARRAQQDPAQQDTTQGATP</sequence>
<keyword evidence="5" id="KW-0813">Transport</keyword>
<dbReference type="SMART" id="SM00382">
    <property type="entry name" value="AAA"/>
    <property type="match status" value="1"/>
</dbReference>
<feature type="compositionally biased region" description="Basic residues" evidence="3">
    <location>
        <begin position="125"/>
        <end position="159"/>
    </location>
</feature>
<feature type="compositionally biased region" description="Basic residues" evidence="3">
    <location>
        <begin position="13"/>
        <end position="38"/>
    </location>
</feature>
<dbReference type="Pfam" id="PF00005">
    <property type="entry name" value="ABC_tran"/>
    <property type="match status" value="1"/>
</dbReference>
<dbReference type="Gene3D" id="3.40.50.300">
    <property type="entry name" value="P-loop containing nucleotide triphosphate hydrolases"/>
    <property type="match status" value="1"/>
</dbReference>
<dbReference type="InterPro" id="IPR003439">
    <property type="entry name" value="ABC_transporter-like_ATP-bd"/>
</dbReference>
<dbReference type="KEGG" id="maqu:Maq22A_c28610"/>
<reference evidence="6" key="2">
    <citation type="submission" date="2015-01" db="EMBL/GenBank/DDBJ databases">
        <title>Complete genome sequence of Methylobacterium aquaticum strain 22A.</title>
        <authorList>
            <person name="Tani A."/>
            <person name="Ogura Y."/>
            <person name="Hayashi T."/>
        </authorList>
    </citation>
    <scope>NUCLEOTIDE SEQUENCE [LARGE SCALE GENOMIC DNA]</scope>
    <source>
        <strain evidence="6">MA-22A</strain>
    </source>
</reference>
<dbReference type="CDD" id="cd03216">
    <property type="entry name" value="ABC_Carb_Monos_I"/>
    <property type="match status" value="1"/>
</dbReference>
<dbReference type="InterPro" id="IPR003593">
    <property type="entry name" value="AAA+_ATPase"/>
</dbReference>
<dbReference type="InterPro" id="IPR050107">
    <property type="entry name" value="ABC_carbohydrate_import_ATPase"/>
</dbReference>
<dbReference type="Proteomes" id="UP000061432">
    <property type="component" value="Chromosome"/>
</dbReference>
<keyword evidence="1" id="KW-0547">Nucleotide-binding</keyword>
<evidence type="ECO:0000256" key="2">
    <source>
        <dbReference type="ARBA" id="ARBA00022840"/>
    </source>
</evidence>
<dbReference type="EMBL" id="AP014704">
    <property type="protein sequence ID" value="BAR47228.1"/>
    <property type="molecule type" value="Genomic_DNA"/>
</dbReference>
<organism evidence="5 6">
    <name type="scientific">Methylobacterium aquaticum</name>
    <dbReference type="NCBI Taxonomy" id="270351"/>
    <lineage>
        <taxon>Bacteria</taxon>
        <taxon>Pseudomonadati</taxon>
        <taxon>Pseudomonadota</taxon>
        <taxon>Alphaproteobacteria</taxon>
        <taxon>Hyphomicrobiales</taxon>
        <taxon>Methylobacteriaceae</taxon>
        <taxon>Methylobacterium</taxon>
    </lineage>
</organism>
<keyword evidence="5" id="KW-0762">Sugar transport</keyword>
<dbReference type="PROSITE" id="PS50893">
    <property type="entry name" value="ABC_TRANSPORTER_2"/>
    <property type="match status" value="1"/>
</dbReference>
<keyword evidence="2" id="KW-0067">ATP-binding</keyword>
<reference evidence="5 6" key="1">
    <citation type="journal article" date="2015" name="Genome Announc.">
        <title>Complete Genome Sequence of Methylobacterium aquaticum Strain 22A, Isolated from Racomitrium japonicum Moss.</title>
        <authorList>
            <person name="Tani A."/>
            <person name="Ogura Y."/>
            <person name="Hayashi T."/>
            <person name="Kimbara K."/>
        </authorList>
    </citation>
    <scope>NUCLEOTIDE SEQUENCE [LARGE SCALE GENOMIC DNA]</scope>
    <source>
        <strain evidence="5 6">MA-22A</strain>
    </source>
</reference>
<evidence type="ECO:0000256" key="1">
    <source>
        <dbReference type="ARBA" id="ARBA00022741"/>
    </source>
</evidence>
<dbReference type="GO" id="GO:0016887">
    <property type="term" value="F:ATP hydrolysis activity"/>
    <property type="evidence" value="ECO:0007669"/>
    <property type="project" value="InterPro"/>
</dbReference>
<proteinExistence type="predicted"/>
<evidence type="ECO:0000259" key="4">
    <source>
        <dbReference type="PROSITE" id="PS50893"/>
    </source>
</evidence>
<accession>A0A1Y0Z8X2</accession>
<dbReference type="STRING" id="270351.Maq22A_c28610"/>
<feature type="compositionally biased region" description="Low complexity" evidence="3">
    <location>
        <begin position="450"/>
        <end position="463"/>
    </location>
</feature>
<feature type="compositionally biased region" description="Basic residues" evidence="3">
    <location>
        <begin position="46"/>
        <end position="62"/>
    </location>
</feature>
<feature type="compositionally biased region" description="Basic and acidic residues" evidence="3">
    <location>
        <begin position="86"/>
        <end position="119"/>
    </location>
</feature>
<feature type="region of interest" description="Disordered" evidence="3">
    <location>
        <begin position="442"/>
        <end position="463"/>
    </location>
</feature>
<name>A0A1Y0Z8X2_9HYPH</name>